<proteinExistence type="predicted"/>
<dbReference type="SMART" id="SM00060">
    <property type="entry name" value="FN3"/>
    <property type="match status" value="3"/>
</dbReference>
<feature type="domain" description="Fibronectin type-III" evidence="4">
    <location>
        <begin position="52"/>
        <end position="144"/>
    </location>
</feature>
<dbReference type="PANTHER" id="PTHR43118:SF1">
    <property type="entry name" value="RHAMNOGALACTURONAN LYASE (EUROFUNG)"/>
    <property type="match status" value="1"/>
</dbReference>
<keyword evidence="1" id="KW-0326">Glycosidase</keyword>
<dbReference type="InterPro" id="IPR036116">
    <property type="entry name" value="FN3_sf"/>
</dbReference>
<feature type="compositionally biased region" description="Polar residues" evidence="3">
    <location>
        <begin position="9"/>
        <end position="20"/>
    </location>
</feature>
<dbReference type="EMBL" id="JBHUHF010000001">
    <property type="protein sequence ID" value="MFD2025199.1"/>
    <property type="molecule type" value="Genomic_DNA"/>
</dbReference>
<evidence type="ECO:0000256" key="3">
    <source>
        <dbReference type="SAM" id="MobiDB-lite"/>
    </source>
</evidence>
<keyword evidence="2" id="KW-0624">Polysaccharide degradation</keyword>
<dbReference type="SUPFAM" id="SSF49265">
    <property type="entry name" value="Fibronectin type III"/>
    <property type="match status" value="1"/>
</dbReference>
<dbReference type="InterPro" id="IPR028994">
    <property type="entry name" value="Integrin_alpha_N"/>
</dbReference>
<evidence type="ECO:0000256" key="2">
    <source>
        <dbReference type="ARBA" id="ARBA00023326"/>
    </source>
</evidence>
<dbReference type="Proteomes" id="UP001597338">
    <property type="component" value="Unassembled WGS sequence"/>
</dbReference>
<dbReference type="Gene3D" id="2.60.40.10">
    <property type="entry name" value="Immunoglobulins"/>
    <property type="match status" value="4"/>
</dbReference>
<dbReference type="CDD" id="cd00063">
    <property type="entry name" value="FN3"/>
    <property type="match status" value="2"/>
</dbReference>
<dbReference type="PROSITE" id="PS50853">
    <property type="entry name" value="FN3"/>
    <property type="match status" value="2"/>
</dbReference>
<accession>A0ABW4V438</accession>
<dbReference type="SUPFAM" id="SSF69318">
    <property type="entry name" value="Integrin alpha N-terminal domain"/>
    <property type="match status" value="1"/>
</dbReference>
<name>A0ABW4V438_9MICO</name>
<protein>
    <recommendedName>
        <fullName evidence="4">Fibronectin type-III domain-containing protein</fullName>
    </recommendedName>
</protein>
<dbReference type="InterPro" id="IPR041624">
    <property type="entry name" value="RGI_lyase"/>
</dbReference>
<evidence type="ECO:0000259" key="4">
    <source>
        <dbReference type="PROSITE" id="PS50853"/>
    </source>
</evidence>
<keyword evidence="2" id="KW-0119">Carbohydrate metabolism</keyword>
<evidence type="ECO:0000256" key="1">
    <source>
        <dbReference type="ARBA" id="ARBA00023295"/>
    </source>
</evidence>
<keyword evidence="1" id="KW-0378">Hydrolase</keyword>
<sequence>MTIEGVDHGSSNAGRGGTSSKVVQPVVVTDGSIDVVAAGWLNGLEITSLLYAPTSLTAGDVTIDGSDVSVPLAWEPARDVAGYRVYRRAEGAAEPAAVADVTEASYVDTSADIGVRYTYTVVALDAAGDESVASNELEVSTVDDDVPTAPAPSGLTVTDVAKHEVALSWEPVDGALFYQVYRTGRSGEPVLLDRTTDAAYVDTDVLTTVEYTYAVATVNAGGASALSDAVVSDAVTKLSRQAERIGRQPVAASGADGVHVSWRMLGDDPEDVVFHLYRDGRRLTEEPVTGSTGFLDADGTTDATYRVATVADGIEHWATDEFTPWDGQTLDIPLDKPADAYTKDGQPYTYAANDASVADLDGDGEYEYVVKWYPSNAKDNSRSGYTGNTYVDAYELDGTRLWRIDLGHNVRSGAHYTQFQVFDYDGDGRAEVAMKTADGTTDGAGTVIGDARADFRTSGGYVLSGPEFLTVFDGATGAALDTIDYVPPRGDVGAWGDTYGNRVDRFLATTAYLDGEAPSMVFSRGYYTRAVIAAFDWDGAELSQRWVFDTDVAGDEYRGQGNHDMQTADVDGDQKDEIVFGSMTIDDDGQVLVGTGLGHGDAMHVSDFDPARPGLEQFAAHEDMGRSGDVGATFRDAATGETLWSIPAERDTGRAAMGDIDPRYAGAEGWAVGGDAAWNSPVGQLVSSSTGEVVSERIPAANFLTFWDGDLLAEIGNHDWDADTSTGVPTIAKWDHENDTEVELYRAEGTLSNNSTKGTPALQADLFGDWREELITRTEDSTALRVATTVIPTEHRLRTLMSDSQYRLAVAWQNTGYNQPPHTSYFIGDGMASPAAPRLAYTREATDVERVPGPAEGVPGRVSLDVEDAEDGRIRVEARIARGDNAQRMSLVVDGEVVRTVELVDDTPEEQEATLEVTGVQAGTHDVAVVAVNQHGVTESAVERVRLR</sequence>
<organism evidence="5 6">
    <name type="scientific">Promicromonospora aerolata</name>
    <dbReference type="NCBI Taxonomy" id="195749"/>
    <lineage>
        <taxon>Bacteria</taxon>
        <taxon>Bacillati</taxon>
        <taxon>Actinomycetota</taxon>
        <taxon>Actinomycetes</taxon>
        <taxon>Micrococcales</taxon>
        <taxon>Promicromonosporaceae</taxon>
        <taxon>Promicromonospora</taxon>
    </lineage>
</organism>
<feature type="region of interest" description="Disordered" evidence="3">
    <location>
        <begin position="1"/>
        <end position="20"/>
    </location>
</feature>
<dbReference type="Pfam" id="PF21348">
    <property type="entry name" value="RGL11_C"/>
    <property type="match status" value="1"/>
</dbReference>
<comment type="caution">
    <text evidence="5">The sequence shown here is derived from an EMBL/GenBank/DDBJ whole genome shotgun (WGS) entry which is preliminary data.</text>
</comment>
<dbReference type="SUPFAM" id="SSF81296">
    <property type="entry name" value="E set domains"/>
    <property type="match status" value="1"/>
</dbReference>
<dbReference type="RefSeq" id="WP_377197107.1">
    <property type="nucleotide sequence ID" value="NZ_JBHUHF010000001.1"/>
</dbReference>
<dbReference type="InterPro" id="IPR034641">
    <property type="entry name" value="RGL11"/>
</dbReference>
<dbReference type="InterPro" id="IPR014756">
    <property type="entry name" value="Ig_E-set"/>
</dbReference>
<dbReference type="InterPro" id="IPR013783">
    <property type="entry name" value="Ig-like_fold"/>
</dbReference>
<evidence type="ECO:0000313" key="5">
    <source>
        <dbReference type="EMBL" id="MFD2025199.1"/>
    </source>
</evidence>
<dbReference type="PANTHER" id="PTHR43118">
    <property type="entry name" value="RHAMNOGALACTURONAN LYASE (EUROFUNG)"/>
    <property type="match status" value="1"/>
</dbReference>
<evidence type="ECO:0000313" key="6">
    <source>
        <dbReference type="Proteomes" id="UP001597338"/>
    </source>
</evidence>
<dbReference type="Pfam" id="PF18370">
    <property type="entry name" value="RGI_lyase"/>
    <property type="match status" value="1"/>
</dbReference>
<dbReference type="InterPro" id="IPR003961">
    <property type="entry name" value="FN3_dom"/>
</dbReference>
<feature type="domain" description="Fibronectin type-III" evidence="4">
    <location>
        <begin position="151"/>
        <end position="239"/>
    </location>
</feature>
<keyword evidence="6" id="KW-1185">Reference proteome</keyword>
<dbReference type="CDD" id="cd10318">
    <property type="entry name" value="RGL11"/>
    <property type="match status" value="1"/>
</dbReference>
<dbReference type="InterPro" id="IPR049366">
    <property type="entry name" value="RGL11_C"/>
</dbReference>
<reference evidence="6" key="1">
    <citation type="journal article" date="2019" name="Int. J. Syst. Evol. Microbiol.">
        <title>The Global Catalogue of Microorganisms (GCM) 10K type strain sequencing project: providing services to taxonomists for standard genome sequencing and annotation.</title>
        <authorList>
            <consortium name="The Broad Institute Genomics Platform"/>
            <consortium name="The Broad Institute Genome Sequencing Center for Infectious Disease"/>
            <person name="Wu L."/>
            <person name="Ma J."/>
        </authorList>
    </citation>
    <scope>NUCLEOTIDE SEQUENCE [LARGE SCALE GENOMIC DNA]</scope>
    <source>
        <strain evidence="6">CCM 7043</strain>
    </source>
</reference>
<gene>
    <name evidence="5" type="ORF">ACFSL2_06715</name>
</gene>